<keyword evidence="2" id="KW-0812">Transmembrane</keyword>
<feature type="region of interest" description="Disordered" evidence="1">
    <location>
        <begin position="474"/>
        <end position="494"/>
    </location>
</feature>
<dbReference type="Proteomes" id="UP000029833">
    <property type="component" value="Unassembled WGS sequence"/>
</dbReference>
<evidence type="ECO:0000256" key="2">
    <source>
        <dbReference type="SAM" id="Phobius"/>
    </source>
</evidence>
<name>A0A0A0B4Z0_9CELL</name>
<feature type="transmembrane region" description="Helical" evidence="2">
    <location>
        <begin position="125"/>
        <end position="143"/>
    </location>
</feature>
<keyword evidence="2" id="KW-1133">Transmembrane helix</keyword>
<sequence length="494" mass="51296">MAAVSESRAVEPATPLRRPARAGLLVLAAVLAVQVALGVVWWVAELPGVPEYGDTIEYVSQSTTWAVDGYRTIAYPALVRAATEVGAVLRVPWNALLYVAQLAVAAAAAAYLVRTLRPGLDRRWVAALVAVLVTLPLPLHYSASVLTDSLAASALVLLVAALARVAGRADLSWRPVAVAVLGTSVSVMLRPERLYVVLALLGVTVVLVALRVRRGSPLLPGRTALRAVAVLLAAVLVPALGLTVLSRAMQTADLGREPATLTGAVFDRVAYPHLDEARGLLPPHVAAAVPVPAESADRTTVLLALRAVDGDAAVRATVRAALECCLPAVAWDVVHDVAHGLGSPFAVAYDWATGNNGSSQWDFTRMTGRNPGLASAVLTWGVVVACAVAAAWLVLGVRFLRGRRAAPPRPEDAADRTTTAVTIALLLAAALVGAVFFGLVTSLDPNPRYSLATQVALVAIPLVLLVPGSARGPHDVSMPGGPGRRHTRGAAGAP</sequence>
<feature type="transmembrane region" description="Helical" evidence="2">
    <location>
        <begin position="149"/>
        <end position="166"/>
    </location>
</feature>
<feature type="transmembrane region" description="Helical" evidence="2">
    <location>
        <begin position="24"/>
        <end position="44"/>
    </location>
</feature>
<feature type="transmembrane region" description="Helical" evidence="2">
    <location>
        <begin position="224"/>
        <end position="245"/>
    </location>
</feature>
<accession>A0A0A0B4Z0</accession>
<evidence type="ECO:0000256" key="1">
    <source>
        <dbReference type="SAM" id="MobiDB-lite"/>
    </source>
</evidence>
<reference evidence="3 4" key="1">
    <citation type="submission" date="2013-10" db="EMBL/GenBank/DDBJ databases">
        <authorList>
            <person name="Wang G."/>
            <person name="Zhuang W."/>
        </authorList>
    </citation>
    <scope>NUCLEOTIDE SEQUENCE [LARGE SCALE GENOMIC DNA]</scope>
    <source>
        <strain evidence="3 4">DSM 20118</strain>
    </source>
</reference>
<keyword evidence="4" id="KW-1185">Reference proteome</keyword>
<feature type="transmembrane region" description="Helical" evidence="2">
    <location>
        <begin position="377"/>
        <end position="400"/>
    </location>
</feature>
<feature type="transmembrane region" description="Helical" evidence="2">
    <location>
        <begin position="195"/>
        <end position="212"/>
    </location>
</feature>
<dbReference type="EMBL" id="AXNT01000120">
    <property type="protein sequence ID" value="KGM01258.1"/>
    <property type="molecule type" value="Genomic_DNA"/>
</dbReference>
<feature type="transmembrane region" description="Helical" evidence="2">
    <location>
        <begin position="421"/>
        <end position="443"/>
    </location>
</feature>
<feature type="transmembrane region" description="Helical" evidence="2">
    <location>
        <begin position="449"/>
        <end position="468"/>
    </location>
</feature>
<dbReference type="AlphaFoldDB" id="A0A0A0B4Z0"/>
<organism evidence="3 4">
    <name type="scientific">Cellulomonas cellasea DSM 20118</name>
    <dbReference type="NCBI Taxonomy" id="1408250"/>
    <lineage>
        <taxon>Bacteria</taxon>
        <taxon>Bacillati</taxon>
        <taxon>Actinomycetota</taxon>
        <taxon>Actinomycetes</taxon>
        <taxon>Micrococcales</taxon>
        <taxon>Cellulomonadaceae</taxon>
        <taxon>Cellulomonas</taxon>
    </lineage>
</organism>
<evidence type="ECO:0000313" key="4">
    <source>
        <dbReference type="Proteomes" id="UP000029833"/>
    </source>
</evidence>
<protein>
    <recommendedName>
        <fullName evidence="5">Glycosyltransferase RgtA/B/C/D-like domain-containing protein</fullName>
    </recommendedName>
</protein>
<keyword evidence="2" id="KW-0472">Membrane</keyword>
<feature type="transmembrane region" description="Helical" evidence="2">
    <location>
        <begin position="95"/>
        <end position="113"/>
    </location>
</feature>
<evidence type="ECO:0000313" key="3">
    <source>
        <dbReference type="EMBL" id="KGM01258.1"/>
    </source>
</evidence>
<gene>
    <name evidence="3" type="ORF">Q760_02755</name>
</gene>
<comment type="caution">
    <text evidence="3">The sequence shown here is derived from an EMBL/GenBank/DDBJ whole genome shotgun (WGS) entry which is preliminary data.</text>
</comment>
<evidence type="ECO:0008006" key="5">
    <source>
        <dbReference type="Google" id="ProtNLM"/>
    </source>
</evidence>
<proteinExistence type="predicted"/>